<dbReference type="AlphaFoldDB" id="A0A8J8CDW3"/>
<dbReference type="Proteomes" id="UP000750197">
    <property type="component" value="Unassembled WGS sequence"/>
</dbReference>
<reference evidence="1" key="1">
    <citation type="submission" date="2021-05" db="EMBL/GenBank/DDBJ databases">
        <title>Genomic insights into ecological role and evolution of a novel Thermoplasmata order Candidatus Sysuiplasmatales.</title>
        <authorList>
            <person name="Yuan Y."/>
        </authorList>
    </citation>
    <scope>NUCLEOTIDE SEQUENCE</scope>
    <source>
        <strain evidence="1">TUT19-bin139</strain>
    </source>
</reference>
<evidence type="ECO:0000313" key="2">
    <source>
        <dbReference type="Proteomes" id="UP000750197"/>
    </source>
</evidence>
<protein>
    <submittedName>
        <fullName evidence="1">Uncharacterized protein</fullName>
    </submittedName>
</protein>
<evidence type="ECO:0000313" key="1">
    <source>
        <dbReference type="EMBL" id="MBX8644800.1"/>
    </source>
</evidence>
<gene>
    <name evidence="1" type="ORF">KIY12_08800</name>
</gene>
<proteinExistence type="predicted"/>
<comment type="caution">
    <text evidence="1">The sequence shown here is derived from an EMBL/GenBank/DDBJ whole genome shotgun (WGS) entry which is preliminary data.</text>
</comment>
<name>A0A8J8CDW3_9ARCH</name>
<accession>A0A8J8CDW3</accession>
<organism evidence="1 2">
    <name type="scientific">Candidatus Sysuiplasma superficiale</name>
    <dbReference type="NCBI Taxonomy" id="2823368"/>
    <lineage>
        <taxon>Archaea</taxon>
        <taxon>Methanobacteriati</taxon>
        <taxon>Thermoplasmatota</taxon>
        <taxon>Thermoplasmata</taxon>
        <taxon>Candidatus Sysuiplasmatales</taxon>
        <taxon>Candidatus Sysuiplasmataceae</taxon>
        <taxon>Candidatus Sysuiplasma</taxon>
    </lineage>
</organism>
<sequence length="72" mass="7992">MAGLQPTVGQDRRKDLGSLLETRNLRTTIGQELSGANEQYGKENDGLQQELMFLSFREDGDMKDIGDIGHPV</sequence>
<dbReference type="EMBL" id="JAHEAC010000104">
    <property type="protein sequence ID" value="MBX8644800.1"/>
    <property type="molecule type" value="Genomic_DNA"/>
</dbReference>